<dbReference type="EMBL" id="JANRMS010005580">
    <property type="protein sequence ID" value="KAJ3501706.1"/>
    <property type="molecule type" value="Genomic_DNA"/>
</dbReference>
<evidence type="ECO:0000313" key="2">
    <source>
        <dbReference type="Proteomes" id="UP001148629"/>
    </source>
</evidence>
<organism evidence="1 2">
    <name type="scientific">Fusarium decemcellulare</name>
    <dbReference type="NCBI Taxonomy" id="57161"/>
    <lineage>
        <taxon>Eukaryota</taxon>
        <taxon>Fungi</taxon>
        <taxon>Dikarya</taxon>
        <taxon>Ascomycota</taxon>
        <taxon>Pezizomycotina</taxon>
        <taxon>Sordariomycetes</taxon>
        <taxon>Hypocreomycetidae</taxon>
        <taxon>Hypocreales</taxon>
        <taxon>Nectriaceae</taxon>
        <taxon>Fusarium</taxon>
        <taxon>Fusarium decemcellulare species complex</taxon>
    </lineage>
</organism>
<sequence>MEHDQYWSAPEYKQAPPPYTTGKHQKSDTSQGPMLSRILLGLWERDLPIHIRGLPHLMSDTTLLQLCLGANKRIMVRLCHDGFAAALHFLQGILSSRLRRFLALICGSELLVQVEPEVLHVIQHGLSPEANSIVVDPVALALASLMCLIEPVE</sequence>
<gene>
    <name evidence="1" type="ORF">NM208_g16883</name>
</gene>
<proteinExistence type="predicted"/>
<protein>
    <submittedName>
        <fullName evidence="1">Uncharacterized protein</fullName>
    </submittedName>
</protein>
<dbReference type="Proteomes" id="UP001148629">
    <property type="component" value="Unassembled WGS sequence"/>
</dbReference>
<name>A0ACC1RBK8_9HYPO</name>
<accession>A0ACC1RBK8</accession>
<reference evidence="1" key="1">
    <citation type="submission" date="2022-08" db="EMBL/GenBank/DDBJ databases">
        <title>Genome Sequence of Fusarium decemcellulare.</title>
        <authorList>
            <person name="Buettner E."/>
        </authorList>
    </citation>
    <scope>NUCLEOTIDE SEQUENCE</scope>
    <source>
        <strain evidence="1">Babe19</strain>
    </source>
</reference>
<comment type="caution">
    <text evidence="1">The sequence shown here is derived from an EMBL/GenBank/DDBJ whole genome shotgun (WGS) entry which is preliminary data.</text>
</comment>
<evidence type="ECO:0000313" key="1">
    <source>
        <dbReference type="EMBL" id="KAJ3501706.1"/>
    </source>
</evidence>
<keyword evidence="2" id="KW-1185">Reference proteome</keyword>